<dbReference type="EMBL" id="LXQA010451438">
    <property type="protein sequence ID" value="MCI52703.1"/>
    <property type="molecule type" value="Genomic_DNA"/>
</dbReference>
<name>A0A392SV53_9FABA</name>
<comment type="caution">
    <text evidence="1">The sequence shown here is derived from an EMBL/GenBank/DDBJ whole genome shotgun (WGS) entry which is preliminary data.</text>
</comment>
<evidence type="ECO:0000313" key="1">
    <source>
        <dbReference type="EMBL" id="MCI52703.1"/>
    </source>
</evidence>
<feature type="non-terminal residue" evidence="1">
    <location>
        <position position="1"/>
    </location>
</feature>
<evidence type="ECO:0000313" key="2">
    <source>
        <dbReference type="Proteomes" id="UP000265520"/>
    </source>
</evidence>
<sequence>SVKSTHIIHLPLAFFTITTFANQVGYSISVKKPASFNFLTSSSTTFLLSSPSLCFLCDTGLTFGNKDSLWVMMPSLIPGMS</sequence>
<accession>A0A392SV53</accession>
<protein>
    <submittedName>
        <fullName evidence="1">Uncharacterized protein</fullName>
    </submittedName>
</protein>
<keyword evidence="2" id="KW-1185">Reference proteome</keyword>
<dbReference type="Proteomes" id="UP000265520">
    <property type="component" value="Unassembled WGS sequence"/>
</dbReference>
<organism evidence="1 2">
    <name type="scientific">Trifolium medium</name>
    <dbReference type="NCBI Taxonomy" id="97028"/>
    <lineage>
        <taxon>Eukaryota</taxon>
        <taxon>Viridiplantae</taxon>
        <taxon>Streptophyta</taxon>
        <taxon>Embryophyta</taxon>
        <taxon>Tracheophyta</taxon>
        <taxon>Spermatophyta</taxon>
        <taxon>Magnoliopsida</taxon>
        <taxon>eudicotyledons</taxon>
        <taxon>Gunneridae</taxon>
        <taxon>Pentapetalae</taxon>
        <taxon>rosids</taxon>
        <taxon>fabids</taxon>
        <taxon>Fabales</taxon>
        <taxon>Fabaceae</taxon>
        <taxon>Papilionoideae</taxon>
        <taxon>50 kb inversion clade</taxon>
        <taxon>NPAAA clade</taxon>
        <taxon>Hologalegina</taxon>
        <taxon>IRL clade</taxon>
        <taxon>Trifolieae</taxon>
        <taxon>Trifolium</taxon>
    </lineage>
</organism>
<reference evidence="1 2" key="1">
    <citation type="journal article" date="2018" name="Front. Plant Sci.">
        <title>Red Clover (Trifolium pratense) and Zigzag Clover (T. medium) - A Picture of Genomic Similarities and Differences.</title>
        <authorList>
            <person name="Dluhosova J."/>
            <person name="Istvanek J."/>
            <person name="Nedelnik J."/>
            <person name="Repkova J."/>
        </authorList>
    </citation>
    <scope>NUCLEOTIDE SEQUENCE [LARGE SCALE GENOMIC DNA]</scope>
    <source>
        <strain evidence="2">cv. 10/8</strain>
        <tissue evidence="1">Leaf</tissue>
    </source>
</reference>
<dbReference type="AlphaFoldDB" id="A0A392SV53"/>
<feature type="non-terminal residue" evidence="1">
    <location>
        <position position="81"/>
    </location>
</feature>
<proteinExistence type="predicted"/>